<dbReference type="RefSeq" id="WP_162333893.1">
    <property type="nucleotide sequence ID" value="NZ_CP048113.1"/>
</dbReference>
<dbReference type="AlphaFoldDB" id="A0A6B9ZIG9"/>
<name>A0A6B9ZIG9_9BACT</name>
<evidence type="ECO:0000313" key="1">
    <source>
        <dbReference type="EMBL" id="QHS62242.1"/>
    </source>
</evidence>
<sequence length="171" mass="19163">MKIYVYPVLLLIICSLFIACKKDMEYADNFHTSERVWSNFKASAGNSYSYMVTTGSWTGTVTETVLTVRNGQVVARSYVHKEREGTGPQLVVLAQWEENNTDLGSHQEGAKPFTLDDIYAQAKSDWLKKRGDAKTYFETLNGGMISLCGYVPDGCADDCFRGITIGYIRKL</sequence>
<protein>
    <submittedName>
        <fullName evidence="1">Uncharacterized protein</fullName>
    </submittedName>
</protein>
<evidence type="ECO:0000313" key="2">
    <source>
        <dbReference type="Proteomes" id="UP000476411"/>
    </source>
</evidence>
<organism evidence="1 2">
    <name type="scientific">Chitinophaga agri</name>
    <dbReference type="NCBI Taxonomy" id="2703787"/>
    <lineage>
        <taxon>Bacteria</taxon>
        <taxon>Pseudomonadati</taxon>
        <taxon>Bacteroidota</taxon>
        <taxon>Chitinophagia</taxon>
        <taxon>Chitinophagales</taxon>
        <taxon>Chitinophagaceae</taxon>
        <taxon>Chitinophaga</taxon>
    </lineage>
</organism>
<keyword evidence="2" id="KW-1185">Reference proteome</keyword>
<dbReference type="KEGG" id="chih:GWR21_22325"/>
<proteinExistence type="predicted"/>
<dbReference type="Proteomes" id="UP000476411">
    <property type="component" value="Chromosome"/>
</dbReference>
<gene>
    <name evidence="1" type="ORF">GWR21_22325</name>
</gene>
<dbReference type="EMBL" id="CP048113">
    <property type="protein sequence ID" value="QHS62242.1"/>
    <property type="molecule type" value="Genomic_DNA"/>
</dbReference>
<accession>A0A6B9ZIG9</accession>
<dbReference type="PROSITE" id="PS51257">
    <property type="entry name" value="PROKAR_LIPOPROTEIN"/>
    <property type="match status" value="1"/>
</dbReference>
<reference evidence="1 2" key="1">
    <citation type="submission" date="2020-01" db="EMBL/GenBank/DDBJ databases">
        <title>Complete genome sequence of Chitinophaga sp. H33E-04 isolated from quinoa roots.</title>
        <authorList>
            <person name="Weon H.-Y."/>
            <person name="Lee S.A."/>
        </authorList>
    </citation>
    <scope>NUCLEOTIDE SEQUENCE [LARGE SCALE GENOMIC DNA]</scope>
    <source>
        <strain evidence="1 2">H33E-04</strain>
    </source>
</reference>